<dbReference type="Proteomes" id="UP001195624">
    <property type="component" value="Unassembled WGS sequence"/>
</dbReference>
<evidence type="ECO:0000313" key="2">
    <source>
        <dbReference type="Proteomes" id="UP001195624"/>
    </source>
</evidence>
<comment type="caution">
    <text evidence="1">The sequence shown here is derived from an EMBL/GenBank/DDBJ whole genome shotgun (WGS) entry which is preliminary data.</text>
</comment>
<name>A0ABS4P5R8_9GAMM</name>
<protein>
    <submittedName>
        <fullName evidence="1">Uncharacterized protein</fullName>
    </submittedName>
</protein>
<reference evidence="2" key="1">
    <citation type="submission" date="2023-07" db="EMBL/GenBank/DDBJ databases">
        <title>Genome mining of underrepresented organisms for secondary metabolites.</title>
        <authorList>
            <person name="D'Agostino P.M."/>
        </authorList>
    </citation>
    <scope>NUCLEOTIDE SEQUENCE [LARGE SCALE GENOMIC DNA]</scope>
    <source>
        <strain evidence="2">WS4403</strain>
    </source>
</reference>
<accession>A0ABS4P5R8</accession>
<gene>
    <name evidence="1" type="ORF">J2125_001141</name>
</gene>
<evidence type="ECO:0000313" key="1">
    <source>
        <dbReference type="EMBL" id="MBP2167949.1"/>
    </source>
</evidence>
<keyword evidence="2" id="KW-1185">Reference proteome</keyword>
<dbReference type="EMBL" id="JAGGMQ010000001">
    <property type="protein sequence ID" value="MBP2167949.1"/>
    <property type="molecule type" value="Genomic_DNA"/>
</dbReference>
<sequence length="61" mass="6974">MIQTDMPFIFNKVSTSVSIDSIPKIIIDSSFSWGTILSVFFCWCYTCFDCLACAKEKFSTR</sequence>
<organism evidence="1 2">
    <name type="scientific">Winslowiella toletana</name>
    <dbReference type="NCBI Taxonomy" id="92490"/>
    <lineage>
        <taxon>Bacteria</taxon>
        <taxon>Pseudomonadati</taxon>
        <taxon>Pseudomonadota</taxon>
        <taxon>Gammaproteobacteria</taxon>
        <taxon>Enterobacterales</taxon>
        <taxon>Erwiniaceae</taxon>
        <taxon>Winslowiella</taxon>
    </lineage>
</organism>
<proteinExistence type="predicted"/>